<sequence length="66" mass="7522">MESTHYEILFVGLIFRKNEDGEPRAWLSNIQDEPDDAIDRRIRCSPTDTAGKAAKKTFRRAVQSIG</sequence>
<protein>
    <submittedName>
        <fullName evidence="1">Uncharacterized protein</fullName>
    </submittedName>
</protein>
<gene>
    <name evidence="1" type="ORF">SAMN05443248_5391</name>
</gene>
<dbReference type="EMBL" id="LT670817">
    <property type="protein sequence ID" value="SHH61057.1"/>
    <property type="molecule type" value="Genomic_DNA"/>
</dbReference>
<dbReference type="AlphaFoldDB" id="A0A1M5UDM5"/>
<name>A0A1M5UDM5_9BRAD</name>
<reference evidence="1 2" key="1">
    <citation type="submission" date="2016-11" db="EMBL/GenBank/DDBJ databases">
        <authorList>
            <person name="Jaros S."/>
            <person name="Januszkiewicz K."/>
            <person name="Wedrychowicz H."/>
        </authorList>
    </citation>
    <scope>NUCLEOTIDE SEQUENCE [LARGE SCALE GENOMIC DNA]</scope>
    <source>
        <strain evidence="1 2">GAS138</strain>
    </source>
</reference>
<organism evidence="1 2">
    <name type="scientific">Bradyrhizobium erythrophlei</name>
    <dbReference type="NCBI Taxonomy" id="1437360"/>
    <lineage>
        <taxon>Bacteria</taxon>
        <taxon>Pseudomonadati</taxon>
        <taxon>Pseudomonadota</taxon>
        <taxon>Alphaproteobacteria</taxon>
        <taxon>Hyphomicrobiales</taxon>
        <taxon>Nitrobacteraceae</taxon>
        <taxon>Bradyrhizobium</taxon>
    </lineage>
</organism>
<evidence type="ECO:0000313" key="1">
    <source>
        <dbReference type="EMBL" id="SHH61057.1"/>
    </source>
</evidence>
<evidence type="ECO:0000313" key="2">
    <source>
        <dbReference type="Proteomes" id="UP000189796"/>
    </source>
</evidence>
<accession>A0A1M5UDM5</accession>
<proteinExistence type="predicted"/>
<dbReference type="Proteomes" id="UP000189796">
    <property type="component" value="Chromosome I"/>
</dbReference>